<dbReference type="PANTHER" id="PTHR34473:SF2">
    <property type="entry name" value="UPF0699 TRANSMEMBRANE PROTEIN YDBT"/>
    <property type="match status" value="1"/>
</dbReference>
<feature type="domain" description="YdbS-like PH" evidence="2">
    <location>
        <begin position="76"/>
        <end position="151"/>
    </location>
</feature>
<feature type="transmembrane region" description="Helical" evidence="1">
    <location>
        <begin position="21"/>
        <end position="44"/>
    </location>
</feature>
<dbReference type="Proteomes" id="UP001597427">
    <property type="component" value="Unassembled WGS sequence"/>
</dbReference>
<feature type="transmembrane region" description="Helical" evidence="1">
    <location>
        <begin position="50"/>
        <end position="72"/>
    </location>
</feature>
<organism evidence="3 4">
    <name type="scientific">Enterococcus camelliae</name>
    <dbReference type="NCBI Taxonomy" id="453959"/>
    <lineage>
        <taxon>Bacteria</taxon>
        <taxon>Bacillati</taxon>
        <taxon>Bacillota</taxon>
        <taxon>Bacilli</taxon>
        <taxon>Lactobacillales</taxon>
        <taxon>Enterococcaceae</taxon>
        <taxon>Enterococcus</taxon>
    </lineage>
</organism>
<dbReference type="Pfam" id="PF03703">
    <property type="entry name" value="bPH_2"/>
    <property type="match status" value="1"/>
</dbReference>
<evidence type="ECO:0000313" key="4">
    <source>
        <dbReference type="Proteomes" id="UP001597427"/>
    </source>
</evidence>
<gene>
    <name evidence="3" type="ORF">ACFSR0_11320</name>
</gene>
<dbReference type="RefSeq" id="WP_379982797.1">
    <property type="nucleotide sequence ID" value="NZ_JBHUMO010000072.1"/>
</dbReference>
<proteinExistence type="predicted"/>
<comment type="caution">
    <text evidence="3">The sequence shown here is derived from an EMBL/GenBank/DDBJ whole genome shotgun (WGS) entry which is preliminary data.</text>
</comment>
<evidence type="ECO:0000256" key="1">
    <source>
        <dbReference type="SAM" id="Phobius"/>
    </source>
</evidence>
<evidence type="ECO:0000259" key="2">
    <source>
        <dbReference type="Pfam" id="PF03703"/>
    </source>
</evidence>
<dbReference type="EMBL" id="JBHUMO010000072">
    <property type="protein sequence ID" value="MFD2729963.1"/>
    <property type="molecule type" value="Genomic_DNA"/>
</dbReference>
<keyword evidence="1" id="KW-0812">Transmembrane</keyword>
<keyword evidence="1" id="KW-0472">Membrane</keyword>
<reference evidence="4" key="1">
    <citation type="journal article" date="2019" name="Int. J. Syst. Evol. Microbiol.">
        <title>The Global Catalogue of Microorganisms (GCM) 10K type strain sequencing project: providing services to taxonomists for standard genome sequencing and annotation.</title>
        <authorList>
            <consortium name="The Broad Institute Genomics Platform"/>
            <consortium name="The Broad Institute Genome Sequencing Center for Infectious Disease"/>
            <person name="Wu L."/>
            <person name="Ma J."/>
        </authorList>
    </citation>
    <scope>NUCLEOTIDE SEQUENCE [LARGE SCALE GENOMIC DNA]</scope>
    <source>
        <strain evidence="4">TISTR 932</strain>
    </source>
</reference>
<name>A0ABW5TNF1_9ENTE</name>
<keyword evidence="1" id="KW-1133">Transmembrane helix</keyword>
<dbReference type="PANTHER" id="PTHR34473">
    <property type="entry name" value="UPF0699 TRANSMEMBRANE PROTEIN YDBS"/>
    <property type="match status" value="1"/>
</dbReference>
<keyword evidence="4" id="KW-1185">Reference proteome</keyword>
<accession>A0ABW5TNF1</accession>
<evidence type="ECO:0000313" key="3">
    <source>
        <dbReference type="EMBL" id="MFD2729963.1"/>
    </source>
</evidence>
<protein>
    <submittedName>
        <fullName evidence="3">PH domain-containing protein</fullName>
    </submittedName>
</protein>
<dbReference type="InterPro" id="IPR005182">
    <property type="entry name" value="YdbS-like_PH"/>
</dbReference>
<sequence>MNYPLLTHQMPTRIQTVWRKSLFTTIGICFIIELIVCYVLIRIFDFQLLTWVLLGCLIGLTLIFGSIAYFLIPYRYAFHRYEITEEDVALQKGYFFRSTTYVPLNRIQHIETNQGPFLRQAQLMELVIHTAATAHTLSGLDIAQAQTLRGQLIELVKVAREDV</sequence>